<dbReference type="RefSeq" id="WP_066363711.1">
    <property type="nucleotide sequence ID" value="NZ_JABWCS010000215.1"/>
</dbReference>
<keyword evidence="3" id="KW-1185">Reference proteome</keyword>
<reference evidence="2" key="1">
    <citation type="submission" date="2020-06" db="EMBL/GenBank/DDBJ databases">
        <title>Paenibacillus sp. nov., isolated from soil.</title>
        <authorList>
            <person name="Seo Y.L."/>
        </authorList>
    </citation>
    <scope>NUCLEOTIDE SEQUENCE [LARGE SCALE GENOMIC DNA]</scope>
    <source>
        <strain evidence="2">JW14</strain>
    </source>
</reference>
<dbReference type="Pfam" id="PF10031">
    <property type="entry name" value="DUF2273"/>
    <property type="match status" value="1"/>
</dbReference>
<dbReference type="Proteomes" id="UP000564806">
    <property type="component" value="Unassembled WGS sequence"/>
</dbReference>
<evidence type="ECO:0000313" key="2">
    <source>
        <dbReference type="EMBL" id="NUU62599.1"/>
    </source>
</evidence>
<sequence length="78" mass="9162">MSWREVWESHGGRIAGVSFGVILGLIYLISGFWDMLFFALVVFIGYTLGKRKDDHAQSPMVRWQELVEWLSGRWRPFK</sequence>
<organism evidence="2 3">
    <name type="scientific">Paenibacillus agri</name>
    <dbReference type="NCBI Taxonomy" id="2744309"/>
    <lineage>
        <taxon>Bacteria</taxon>
        <taxon>Bacillati</taxon>
        <taxon>Bacillota</taxon>
        <taxon>Bacilli</taxon>
        <taxon>Bacillales</taxon>
        <taxon>Paenibacillaceae</taxon>
        <taxon>Paenibacillus</taxon>
    </lineage>
</organism>
<dbReference type="AlphaFoldDB" id="A0A850ES96"/>
<name>A0A850ES96_9BACL</name>
<accession>A0A850ES96</accession>
<comment type="caution">
    <text evidence="2">The sequence shown here is derived from an EMBL/GenBank/DDBJ whole genome shotgun (WGS) entry which is preliminary data.</text>
</comment>
<evidence type="ECO:0000256" key="1">
    <source>
        <dbReference type="SAM" id="Phobius"/>
    </source>
</evidence>
<keyword evidence="1" id="KW-1133">Transmembrane helix</keyword>
<dbReference type="EMBL" id="JABWCS010000215">
    <property type="protein sequence ID" value="NUU62599.1"/>
    <property type="molecule type" value="Genomic_DNA"/>
</dbReference>
<protein>
    <submittedName>
        <fullName evidence="2">DUF2273 domain-containing protein</fullName>
    </submittedName>
</protein>
<evidence type="ECO:0000313" key="3">
    <source>
        <dbReference type="Proteomes" id="UP000564806"/>
    </source>
</evidence>
<feature type="transmembrane region" description="Helical" evidence="1">
    <location>
        <begin position="20"/>
        <end position="48"/>
    </location>
</feature>
<proteinExistence type="predicted"/>
<keyword evidence="1" id="KW-0812">Transmembrane</keyword>
<keyword evidence="1" id="KW-0472">Membrane</keyword>
<gene>
    <name evidence="2" type="ORF">HPT30_19830</name>
</gene>
<dbReference type="InterPro" id="IPR018730">
    <property type="entry name" value="DUF2273"/>
</dbReference>